<dbReference type="Pfam" id="PF26161">
    <property type="entry name" value="DUF8044"/>
    <property type="match status" value="1"/>
</dbReference>
<gene>
    <name evidence="2" type="ORF">C469_12268</name>
</gene>
<keyword evidence="1" id="KW-0812">Transmembrane</keyword>
<keyword evidence="1" id="KW-1133">Transmembrane helix</keyword>
<proteinExistence type="predicted"/>
<dbReference type="STRING" id="1227482.C469_12268"/>
<keyword evidence="1" id="KW-0472">Membrane</keyword>
<dbReference type="OrthoDB" id="321804at2157"/>
<sequence>MTTARQRQFLFGQIGWMLGGVGILASVGSLTLEYAFILSFVGLVVITALTAPIHTTVEWRTRLRWPLLVGTIVFAVLVALRTFGKFIRSL</sequence>
<evidence type="ECO:0000313" key="2">
    <source>
        <dbReference type="EMBL" id="EMA58873.1"/>
    </source>
</evidence>
<dbReference type="Proteomes" id="UP000011650">
    <property type="component" value="Unassembled WGS sequence"/>
</dbReference>
<feature type="transmembrane region" description="Helical" evidence="1">
    <location>
        <begin position="9"/>
        <end position="28"/>
    </location>
</feature>
<dbReference type="RefSeq" id="WP_008006947.1">
    <property type="nucleotide sequence ID" value="NZ_AOJG01000032.1"/>
</dbReference>
<protein>
    <submittedName>
        <fullName evidence="2">Uncharacterized protein</fullName>
    </submittedName>
</protein>
<evidence type="ECO:0000313" key="3">
    <source>
        <dbReference type="Proteomes" id="UP000011650"/>
    </source>
</evidence>
<dbReference type="InterPro" id="IPR058357">
    <property type="entry name" value="DUF8044"/>
</dbReference>
<dbReference type="EMBL" id="AOJG01000032">
    <property type="protein sequence ID" value="EMA58873.1"/>
    <property type="molecule type" value="Genomic_DNA"/>
</dbReference>
<feature type="transmembrane region" description="Helical" evidence="1">
    <location>
        <begin position="34"/>
        <end position="53"/>
    </location>
</feature>
<feature type="transmembrane region" description="Helical" evidence="1">
    <location>
        <begin position="65"/>
        <end position="84"/>
    </location>
</feature>
<comment type="caution">
    <text evidence="2">The sequence shown here is derived from an EMBL/GenBank/DDBJ whole genome shotgun (WGS) entry which is preliminary data.</text>
</comment>
<keyword evidence="3" id="KW-1185">Reference proteome</keyword>
<dbReference type="PATRIC" id="fig|1227482.3.peg.2480"/>
<organism evidence="2 3">
    <name type="scientific">Halorubrum lipolyticum DSM 21995</name>
    <dbReference type="NCBI Taxonomy" id="1227482"/>
    <lineage>
        <taxon>Archaea</taxon>
        <taxon>Methanobacteriati</taxon>
        <taxon>Methanobacteriota</taxon>
        <taxon>Stenosarchaea group</taxon>
        <taxon>Halobacteria</taxon>
        <taxon>Halobacteriales</taxon>
        <taxon>Haloferacaceae</taxon>
        <taxon>Halorubrum</taxon>
    </lineage>
</organism>
<accession>M0NMP8</accession>
<dbReference type="AlphaFoldDB" id="M0NMP8"/>
<evidence type="ECO:0000256" key="1">
    <source>
        <dbReference type="SAM" id="Phobius"/>
    </source>
</evidence>
<reference evidence="2 3" key="1">
    <citation type="journal article" date="2014" name="PLoS Genet.">
        <title>Phylogenetically driven sequencing of extremely halophilic archaea reveals strategies for static and dynamic osmo-response.</title>
        <authorList>
            <person name="Becker E.A."/>
            <person name="Seitzer P.M."/>
            <person name="Tritt A."/>
            <person name="Larsen D."/>
            <person name="Krusor M."/>
            <person name="Yao A.I."/>
            <person name="Wu D."/>
            <person name="Madern D."/>
            <person name="Eisen J.A."/>
            <person name="Darling A.E."/>
            <person name="Facciotti M.T."/>
        </authorList>
    </citation>
    <scope>NUCLEOTIDE SEQUENCE [LARGE SCALE GENOMIC DNA]</scope>
    <source>
        <strain evidence="2 3">DSM 21995</strain>
    </source>
</reference>
<name>M0NMP8_9EURY</name>